<dbReference type="Proteomes" id="UP000009131">
    <property type="component" value="Unassembled WGS sequence"/>
</dbReference>
<dbReference type="InterPro" id="IPR013319">
    <property type="entry name" value="GH11/12"/>
</dbReference>
<dbReference type="RefSeq" id="XP_014567016.1">
    <property type="nucleotide sequence ID" value="XM_014711530.1"/>
</dbReference>
<reference evidence="4 5" key="1">
    <citation type="journal article" date="2011" name="J. Gen. Appl. Microbiol.">
        <title>Draft genome sequencing of the enigmatic basidiomycete Mixia osmundae.</title>
        <authorList>
            <person name="Nishida H."/>
            <person name="Nagatsuka Y."/>
            <person name="Sugiyama J."/>
        </authorList>
    </citation>
    <scope>NUCLEOTIDE SEQUENCE [LARGE SCALE GENOMIC DNA]</scope>
    <source>
        <strain evidence="5">CBS 9802 / IAM 14324 / JCM 22182 / KY 12970</strain>
    </source>
</reference>
<feature type="chain" id="PRO_5009955878" description="Glycoside hydrolase family 12 protein" evidence="3">
    <location>
        <begin position="17"/>
        <end position="269"/>
    </location>
</feature>
<proteinExistence type="inferred from homology"/>
<accession>G7E7N8</accession>
<evidence type="ECO:0000313" key="4">
    <source>
        <dbReference type="EMBL" id="GAA98848.1"/>
    </source>
</evidence>
<keyword evidence="2" id="KW-0624">Polysaccharide degradation</keyword>
<keyword evidence="2" id="KW-0119">Carbohydrate metabolism</keyword>
<dbReference type="OMA" id="WQWWYEN"/>
<organism evidence="4 5">
    <name type="scientific">Mixia osmundae (strain CBS 9802 / IAM 14324 / JCM 22182 / KY 12970)</name>
    <dbReference type="NCBI Taxonomy" id="764103"/>
    <lineage>
        <taxon>Eukaryota</taxon>
        <taxon>Fungi</taxon>
        <taxon>Dikarya</taxon>
        <taxon>Basidiomycota</taxon>
        <taxon>Pucciniomycotina</taxon>
        <taxon>Mixiomycetes</taxon>
        <taxon>Mixiales</taxon>
        <taxon>Mixiaceae</taxon>
        <taxon>Mixia</taxon>
    </lineage>
</organism>
<evidence type="ECO:0000256" key="3">
    <source>
        <dbReference type="SAM" id="SignalP"/>
    </source>
</evidence>
<dbReference type="SUPFAM" id="SSF49899">
    <property type="entry name" value="Concanavalin A-like lectins/glucanases"/>
    <property type="match status" value="1"/>
</dbReference>
<keyword evidence="2" id="KW-0378">Hydrolase</keyword>
<dbReference type="HOGENOM" id="CLU_051064_1_2_1"/>
<evidence type="ECO:0000313" key="5">
    <source>
        <dbReference type="Proteomes" id="UP000009131"/>
    </source>
</evidence>
<evidence type="ECO:0000256" key="1">
    <source>
        <dbReference type="ARBA" id="ARBA00005519"/>
    </source>
</evidence>
<comment type="caution">
    <text evidence="4">The sequence shown here is derived from an EMBL/GenBank/DDBJ whole genome shotgun (WGS) entry which is preliminary data.</text>
</comment>
<dbReference type="InterPro" id="IPR013320">
    <property type="entry name" value="ConA-like_dom_sf"/>
</dbReference>
<sequence>MLKLSLFTVIAACVLAHASSAALAPTRMAKLHKRFGFMRPALLTLNAQYAQQGDLCNGYELSTNQWGMHSGTGHQSAAFHGCSEDGGIVWSTDWQWSGNDDQVKTYSNVQKPTGNRPYKDYKTLSAAWQWHYAQSSAVSADVSFDIFFSTTSQPGHGVADAHSKWEIMIWLSKRGPALPAGKKVAEADIKGTHWQVWLGNVENWQVLTFLNDNNSHMNDFNASLMPFIQYGIDNYKIDPSLILSGVQAGTEPFRGSALLYTSRYQLDIE</sequence>
<keyword evidence="2" id="KW-0326">Glycosidase</keyword>
<dbReference type="PANTHER" id="PTHR34002">
    <property type="entry name" value="BLR1656 PROTEIN"/>
    <property type="match status" value="1"/>
</dbReference>
<dbReference type="eggNOG" id="ENOG502SH4Y">
    <property type="taxonomic scope" value="Eukaryota"/>
</dbReference>
<gene>
    <name evidence="4" type="primary">Mo05536</name>
    <name evidence="4" type="ORF">E5Q_05536</name>
</gene>
<dbReference type="STRING" id="764103.G7E7N8"/>
<dbReference type="InParanoid" id="G7E7N8"/>
<dbReference type="PANTHER" id="PTHR34002:SF9">
    <property type="entry name" value="XYLOGLUCAN-SPECIFIC ENDO-BETA-1,4-GLUCANASE A"/>
    <property type="match status" value="1"/>
</dbReference>
<evidence type="ECO:0000256" key="2">
    <source>
        <dbReference type="RuleBase" id="RU361163"/>
    </source>
</evidence>
<feature type="signal peptide" evidence="3">
    <location>
        <begin position="1"/>
        <end position="16"/>
    </location>
</feature>
<name>G7E7N8_MIXOS</name>
<dbReference type="Pfam" id="PF01670">
    <property type="entry name" value="Glyco_hydro_12"/>
    <property type="match status" value="1"/>
</dbReference>
<keyword evidence="5" id="KW-1185">Reference proteome</keyword>
<dbReference type="Gene3D" id="2.60.120.180">
    <property type="match status" value="1"/>
</dbReference>
<dbReference type="EMBL" id="BABT02000165">
    <property type="protein sequence ID" value="GAA98848.1"/>
    <property type="molecule type" value="Genomic_DNA"/>
</dbReference>
<dbReference type="InterPro" id="IPR002594">
    <property type="entry name" value="GH12"/>
</dbReference>
<evidence type="ECO:0008006" key="6">
    <source>
        <dbReference type="Google" id="ProtNLM"/>
    </source>
</evidence>
<keyword evidence="3" id="KW-0732">Signal</keyword>
<comment type="similarity">
    <text evidence="1 2">Belongs to the glycosyl hydrolase 12 (cellulase H) family.</text>
</comment>
<reference evidence="4 5" key="2">
    <citation type="journal article" date="2012" name="Open Biol.">
        <title>Characteristics of nucleosomes and linker DNA regions on the genome of the basidiomycete Mixia osmundae revealed by mono- and dinucleosome mapping.</title>
        <authorList>
            <person name="Nishida H."/>
            <person name="Kondo S."/>
            <person name="Matsumoto T."/>
            <person name="Suzuki Y."/>
            <person name="Yoshikawa H."/>
            <person name="Taylor T.D."/>
            <person name="Sugiyama J."/>
        </authorList>
    </citation>
    <scope>NUCLEOTIDE SEQUENCE [LARGE SCALE GENOMIC DNA]</scope>
    <source>
        <strain evidence="5">CBS 9802 / IAM 14324 / JCM 22182 / KY 12970</strain>
    </source>
</reference>
<dbReference type="OrthoDB" id="89349at2759"/>
<dbReference type="GO" id="GO:0000272">
    <property type="term" value="P:polysaccharide catabolic process"/>
    <property type="evidence" value="ECO:0007669"/>
    <property type="project" value="UniProtKB-KW"/>
</dbReference>
<protein>
    <recommendedName>
        <fullName evidence="6">Glycoside hydrolase family 12 protein</fullName>
    </recommendedName>
</protein>
<dbReference type="GO" id="GO:0008810">
    <property type="term" value="F:cellulase activity"/>
    <property type="evidence" value="ECO:0007669"/>
    <property type="project" value="InterPro"/>
</dbReference>
<dbReference type="AlphaFoldDB" id="G7E7N8"/>